<proteinExistence type="predicted"/>
<gene>
    <name evidence="1" type="ORF">JQM67_11195</name>
</gene>
<evidence type="ECO:0000313" key="2">
    <source>
        <dbReference type="Proteomes" id="UP001299220"/>
    </source>
</evidence>
<dbReference type="RefSeq" id="WP_235324184.1">
    <property type="nucleotide sequence ID" value="NZ_JAFBIT010000003.1"/>
</dbReference>
<protein>
    <submittedName>
        <fullName evidence="1">Uncharacterized protein</fullName>
    </submittedName>
</protein>
<accession>A0ABS9CPV0</accession>
<dbReference type="SUPFAM" id="SSF69279">
    <property type="entry name" value="Phage tail proteins"/>
    <property type="match status" value="1"/>
</dbReference>
<comment type="caution">
    <text evidence="1">The sequence shown here is derived from an EMBL/GenBank/DDBJ whole genome shotgun (WGS) entry which is preliminary data.</text>
</comment>
<organism evidence="1 2">
    <name type="scientific">Anaeromassilibacillus senegalensis</name>
    <dbReference type="NCBI Taxonomy" id="1673717"/>
    <lineage>
        <taxon>Bacteria</taxon>
        <taxon>Bacillati</taxon>
        <taxon>Bacillota</taxon>
        <taxon>Clostridia</taxon>
        <taxon>Eubacteriales</taxon>
        <taxon>Acutalibacteraceae</taxon>
        <taxon>Anaeromassilibacillus</taxon>
    </lineage>
</organism>
<evidence type="ECO:0000313" key="1">
    <source>
        <dbReference type="EMBL" id="MCF2653166.1"/>
    </source>
</evidence>
<dbReference type="Proteomes" id="UP001299220">
    <property type="component" value="Unassembled WGS sequence"/>
</dbReference>
<sequence>MMRFVFLFADGTETEPNTQPTRVSLRRDADTPADSLELTFTPSGPLFSKEPCGVRMEHGGTVLFSGILDEHSVHTKAGVRTEFFSLRSRAAVLLDNEAMPGQLRMPSLRLIETLFLQPFGLRAEGEDFSPKAGELVLEKGTSCWQAVCSFAETFLHCTPHCTRAGALRFADREPKTLRLSDVRETELSHRPYARLSRVVVQNTRTGAYSTVYENPAAAGVSRVRYLSAYARTAPKTLLAQGERAVVRLRVTCGGFVDADPGDVCGFPAFGAPCERMRLAALRYRYADGGEETELTFEPDTV</sequence>
<keyword evidence="2" id="KW-1185">Reference proteome</keyword>
<reference evidence="1 2" key="1">
    <citation type="submission" date="2020-12" db="EMBL/GenBank/DDBJ databases">
        <title>Whole genome sequences of gut porcine anaerobes.</title>
        <authorList>
            <person name="Kubasova T."/>
            <person name="Jahodarova E."/>
            <person name="Rychlik I."/>
        </authorList>
    </citation>
    <scope>NUCLEOTIDE SEQUENCE [LARGE SCALE GENOMIC DNA]</scope>
    <source>
        <strain evidence="1 2">An867</strain>
    </source>
</reference>
<name>A0ABS9CPV0_9FIRM</name>
<dbReference type="EMBL" id="JAFBIT010000003">
    <property type="protein sequence ID" value="MCF2653166.1"/>
    <property type="molecule type" value="Genomic_DNA"/>
</dbReference>